<gene>
    <name evidence="1" type="ORF">METZ01_LOCUS229901</name>
</gene>
<dbReference type="Gene3D" id="3.30.43.10">
    <property type="entry name" value="Uridine Diphospho-n-acetylenolpyruvylglucosamine Reductase, domain 2"/>
    <property type="match status" value="1"/>
</dbReference>
<accession>A0A382GQW5</accession>
<reference evidence="1" key="1">
    <citation type="submission" date="2018-05" db="EMBL/GenBank/DDBJ databases">
        <authorList>
            <person name="Lanie J.A."/>
            <person name="Ng W.-L."/>
            <person name="Kazmierczak K.M."/>
            <person name="Andrzejewski T.M."/>
            <person name="Davidsen T.M."/>
            <person name="Wayne K.J."/>
            <person name="Tettelin H."/>
            <person name="Glass J.I."/>
            <person name="Rusch D."/>
            <person name="Podicherti R."/>
            <person name="Tsui H.-C.T."/>
            <person name="Winkler M.E."/>
        </authorList>
    </citation>
    <scope>NUCLEOTIDE SEQUENCE</scope>
</reference>
<dbReference type="GO" id="GO:0050660">
    <property type="term" value="F:flavin adenine dinucleotide binding"/>
    <property type="evidence" value="ECO:0007669"/>
    <property type="project" value="InterPro"/>
</dbReference>
<dbReference type="InterPro" id="IPR036318">
    <property type="entry name" value="FAD-bd_PCMH-like_sf"/>
</dbReference>
<evidence type="ECO:0000313" key="1">
    <source>
        <dbReference type="EMBL" id="SVB77047.1"/>
    </source>
</evidence>
<protein>
    <recommendedName>
        <fullName evidence="2">FAD-binding PCMH-type domain-containing protein</fullName>
    </recommendedName>
</protein>
<dbReference type="InterPro" id="IPR016167">
    <property type="entry name" value="FAD-bd_PCMH_sub1"/>
</dbReference>
<organism evidence="1">
    <name type="scientific">marine metagenome</name>
    <dbReference type="NCBI Taxonomy" id="408172"/>
    <lineage>
        <taxon>unclassified sequences</taxon>
        <taxon>metagenomes</taxon>
        <taxon>ecological metagenomes</taxon>
    </lineage>
</organism>
<proteinExistence type="predicted"/>
<evidence type="ECO:0008006" key="2">
    <source>
        <dbReference type="Google" id="ProtNLM"/>
    </source>
</evidence>
<dbReference type="EMBL" id="UINC01056706">
    <property type="protein sequence ID" value="SVB77047.1"/>
    <property type="molecule type" value="Genomic_DNA"/>
</dbReference>
<name>A0A382GQW5_9ZZZZ</name>
<dbReference type="AlphaFoldDB" id="A0A382GQW5"/>
<dbReference type="SUPFAM" id="SSF56176">
    <property type="entry name" value="FAD-binding/transporter-associated domain-like"/>
    <property type="match status" value="1"/>
</dbReference>
<sequence>MFADELKEIVGVNGIQGPDTVAGLDPGWHQENLDAGLVVLPVSADQVARVVAYCNRKDVSLVPHGGRT</sequence>
<feature type="non-terminal residue" evidence="1">
    <location>
        <position position="68"/>
    </location>
</feature>